<protein>
    <submittedName>
        <fullName evidence="6">Thioredoxin reductase</fullName>
    </submittedName>
</protein>
<dbReference type="InterPro" id="IPR011899">
    <property type="entry name" value="Glutaredoxin_euk/vir"/>
</dbReference>
<dbReference type="InterPro" id="IPR014025">
    <property type="entry name" value="Glutaredoxin_subgr"/>
</dbReference>
<dbReference type="GO" id="GO:0004362">
    <property type="term" value="F:glutathione-disulfide reductase (NADPH) activity"/>
    <property type="evidence" value="ECO:0007669"/>
    <property type="project" value="UniProtKB-ARBA"/>
</dbReference>
<dbReference type="SUPFAM" id="SSF52833">
    <property type="entry name" value="Thioredoxin-like"/>
    <property type="match status" value="1"/>
</dbReference>
<dbReference type="PRINTS" id="PR00160">
    <property type="entry name" value="GLUTAREDOXIN"/>
</dbReference>
<dbReference type="PROSITE" id="PS51354">
    <property type="entry name" value="GLUTAREDOXIN_2"/>
    <property type="match status" value="1"/>
</dbReference>
<evidence type="ECO:0000313" key="6">
    <source>
        <dbReference type="EMBL" id="KAG0023178.1"/>
    </source>
</evidence>
<proteinExistence type="predicted"/>
<gene>
    <name evidence="6" type="primary">TXNRD3_1</name>
    <name evidence="6" type="ORF">BGZ80_010159</name>
</gene>
<dbReference type="AlphaFoldDB" id="A0A9P6T3Z8"/>
<dbReference type="InterPro" id="IPR036249">
    <property type="entry name" value="Thioredoxin-like_sf"/>
</dbReference>
<organism evidence="6 7">
    <name type="scientific">Entomortierella chlamydospora</name>
    <dbReference type="NCBI Taxonomy" id="101097"/>
    <lineage>
        <taxon>Eukaryota</taxon>
        <taxon>Fungi</taxon>
        <taxon>Fungi incertae sedis</taxon>
        <taxon>Mucoromycota</taxon>
        <taxon>Mortierellomycotina</taxon>
        <taxon>Mortierellomycetes</taxon>
        <taxon>Mortierellales</taxon>
        <taxon>Mortierellaceae</taxon>
        <taxon>Entomortierella</taxon>
    </lineage>
</organism>
<evidence type="ECO:0000256" key="3">
    <source>
        <dbReference type="ARBA" id="ARBA00023157"/>
    </source>
</evidence>
<keyword evidence="7" id="KW-1185">Reference proteome</keyword>
<dbReference type="GO" id="GO:0005801">
    <property type="term" value="C:cis-Golgi network"/>
    <property type="evidence" value="ECO:0007669"/>
    <property type="project" value="UniProtKB-ARBA"/>
</dbReference>
<evidence type="ECO:0000256" key="2">
    <source>
        <dbReference type="ARBA" id="ARBA00022982"/>
    </source>
</evidence>
<keyword evidence="3" id="KW-1015">Disulfide bond</keyword>
<name>A0A9P6T3Z8_9FUNG</name>
<feature type="domain" description="Glutaredoxin" evidence="5">
    <location>
        <begin position="18"/>
        <end position="80"/>
    </location>
</feature>
<dbReference type="InterPro" id="IPR011767">
    <property type="entry name" value="GLR_AS"/>
</dbReference>
<keyword evidence="2" id="KW-0249">Electron transport</keyword>
<dbReference type="FunFam" id="3.40.30.10:FF:000093">
    <property type="entry name" value="Glutaredoxin 2"/>
    <property type="match status" value="1"/>
</dbReference>
<dbReference type="GO" id="GO:0034599">
    <property type="term" value="P:cellular response to oxidative stress"/>
    <property type="evidence" value="ECO:0007669"/>
    <property type="project" value="TreeGrafter"/>
</dbReference>
<evidence type="ECO:0000259" key="5">
    <source>
        <dbReference type="Pfam" id="PF00462"/>
    </source>
</evidence>
<dbReference type="CDD" id="cd03419">
    <property type="entry name" value="GRX_GRXh_1_2_like"/>
    <property type="match status" value="1"/>
</dbReference>
<evidence type="ECO:0000313" key="7">
    <source>
        <dbReference type="Proteomes" id="UP000703661"/>
    </source>
</evidence>
<keyword evidence="4" id="KW-0676">Redox-active center</keyword>
<comment type="caution">
    <text evidence="6">The sequence shown here is derived from an EMBL/GenBank/DDBJ whole genome shotgun (WGS) entry which is preliminary data.</text>
</comment>
<keyword evidence="1" id="KW-0813">Transport</keyword>
<dbReference type="Pfam" id="PF00462">
    <property type="entry name" value="Glutaredoxin"/>
    <property type="match status" value="1"/>
</dbReference>
<dbReference type="Gene3D" id="3.40.30.10">
    <property type="entry name" value="Glutaredoxin"/>
    <property type="match status" value="1"/>
</dbReference>
<dbReference type="GO" id="GO:0005796">
    <property type="term" value="C:Golgi lumen"/>
    <property type="evidence" value="ECO:0007669"/>
    <property type="project" value="UniProtKB-ARBA"/>
</dbReference>
<dbReference type="PANTHER" id="PTHR45694:SF18">
    <property type="entry name" value="GLUTAREDOXIN-1-RELATED"/>
    <property type="match status" value="1"/>
</dbReference>
<accession>A0A9P6T3Z8</accession>
<sequence>MSTAVRALILAAIAENPVMIFSKSYCPYCTRVKALFDELKVVYKALELDLDEQGQAIQAALKELTGQSTVPNVYVNGTHVGGCDSTIAANKSGKLKELLDSSAPKPKA</sequence>
<dbReference type="Proteomes" id="UP000703661">
    <property type="component" value="Unassembled WGS sequence"/>
</dbReference>
<evidence type="ECO:0000256" key="1">
    <source>
        <dbReference type="ARBA" id="ARBA00022448"/>
    </source>
</evidence>
<dbReference type="OrthoDB" id="418495at2759"/>
<reference evidence="6" key="1">
    <citation type="journal article" date="2020" name="Fungal Divers.">
        <title>Resolving the Mortierellaceae phylogeny through synthesis of multi-gene phylogenetics and phylogenomics.</title>
        <authorList>
            <person name="Vandepol N."/>
            <person name="Liber J."/>
            <person name="Desiro A."/>
            <person name="Na H."/>
            <person name="Kennedy M."/>
            <person name="Barry K."/>
            <person name="Grigoriev I.V."/>
            <person name="Miller A.N."/>
            <person name="O'Donnell K."/>
            <person name="Stajich J.E."/>
            <person name="Bonito G."/>
        </authorList>
    </citation>
    <scope>NUCLEOTIDE SEQUENCE</scope>
    <source>
        <strain evidence="6">NRRL 2769</strain>
    </source>
</reference>
<dbReference type="EMBL" id="JAAAID010000068">
    <property type="protein sequence ID" value="KAG0023178.1"/>
    <property type="molecule type" value="Genomic_DNA"/>
</dbReference>
<dbReference type="InterPro" id="IPR002109">
    <property type="entry name" value="Glutaredoxin"/>
</dbReference>
<evidence type="ECO:0000256" key="4">
    <source>
        <dbReference type="ARBA" id="ARBA00023284"/>
    </source>
</evidence>
<dbReference type="PROSITE" id="PS00195">
    <property type="entry name" value="GLUTAREDOXIN_1"/>
    <property type="match status" value="1"/>
</dbReference>
<dbReference type="PANTHER" id="PTHR45694">
    <property type="entry name" value="GLUTAREDOXIN 2"/>
    <property type="match status" value="1"/>
</dbReference>
<dbReference type="NCBIfam" id="TIGR02180">
    <property type="entry name" value="GRX_euk"/>
    <property type="match status" value="1"/>
</dbReference>